<protein>
    <recommendedName>
        <fullName evidence="3">ATP/GTP-binding protein</fullName>
    </recommendedName>
</protein>
<accession>A0A3S4VU64</accession>
<reference evidence="1 2" key="1">
    <citation type="submission" date="2018-12" db="EMBL/GenBank/DDBJ databases">
        <authorList>
            <consortium name="Pathogen Informatics"/>
        </authorList>
    </citation>
    <scope>NUCLEOTIDE SEQUENCE [LARGE SCALE GENOMIC DNA]</scope>
    <source>
        <strain evidence="1 2">NCTC13354</strain>
    </source>
</reference>
<evidence type="ECO:0008006" key="3">
    <source>
        <dbReference type="Google" id="ProtNLM"/>
    </source>
</evidence>
<dbReference type="KEGG" id="tbw:NCTC13354_01493"/>
<proteinExistence type="predicted"/>
<evidence type="ECO:0000313" key="2">
    <source>
        <dbReference type="Proteomes" id="UP000269542"/>
    </source>
</evidence>
<dbReference type="RefSeq" id="WP_164712436.1">
    <property type="nucleotide sequence ID" value="NZ_LR134476.1"/>
</dbReference>
<organism evidence="1 2">
    <name type="scientific">Trueperella bialowiezensis</name>
    <dbReference type="NCBI Taxonomy" id="312285"/>
    <lineage>
        <taxon>Bacteria</taxon>
        <taxon>Bacillati</taxon>
        <taxon>Actinomycetota</taxon>
        <taxon>Actinomycetes</taxon>
        <taxon>Actinomycetales</taxon>
        <taxon>Actinomycetaceae</taxon>
        <taxon>Trueperella</taxon>
    </lineage>
</organism>
<keyword evidence="2" id="KW-1185">Reference proteome</keyword>
<evidence type="ECO:0000313" key="1">
    <source>
        <dbReference type="EMBL" id="VEI13771.1"/>
    </source>
</evidence>
<gene>
    <name evidence="1" type="ORF">NCTC13354_01493</name>
</gene>
<sequence>MARRRRKHGRKHTGDHRPLDVGRLMNYTTYETADNGMEFTVRQISAGQKEYVCPACNGLILIGESHVVAWTEDSWFGSEAGQQARRHWHTSCWKANGRRALGW</sequence>
<name>A0A3S4VU64_9ACTO</name>
<dbReference type="EMBL" id="LR134476">
    <property type="protein sequence ID" value="VEI13771.1"/>
    <property type="molecule type" value="Genomic_DNA"/>
</dbReference>
<dbReference type="Proteomes" id="UP000269542">
    <property type="component" value="Chromosome"/>
</dbReference>
<dbReference type="AlphaFoldDB" id="A0A3S4VU64"/>